<protein>
    <submittedName>
        <fullName evidence="1">Uncharacterized protein</fullName>
    </submittedName>
</protein>
<reference evidence="1 2" key="1">
    <citation type="submission" date="2016-10" db="EMBL/GenBank/DDBJ databases">
        <title>The genome sequence of Colletotrichum fioriniae PJ7.</title>
        <authorList>
            <person name="Baroncelli R."/>
        </authorList>
    </citation>
    <scope>NUCLEOTIDE SEQUENCE [LARGE SCALE GENOMIC DNA]</scope>
    <source>
        <strain evidence="1">Col 31</strain>
    </source>
</reference>
<evidence type="ECO:0000313" key="2">
    <source>
        <dbReference type="Proteomes" id="UP001239795"/>
    </source>
</evidence>
<name>A0AAI9TW82_9PEZI</name>
<accession>A0AAI9TW82</accession>
<gene>
    <name evidence="1" type="ORF">CMEL01_08938</name>
</gene>
<sequence length="134" mass="14809">MLNPISAEKWHELRVREPYLKVPCLINSPDCSGSDPEFIRVPGSRDGVGGYILKQCGPHCCRHRSHSSNDKSGPVPSHRYIADGAGTLVGRIQRLASLKGKCHPSQSGMQPFEWVVRHQQGVRSTLTDPKSRSP</sequence>
<keyword evidence="2" id="KW-1185">Reference proteome</keyword>
<dbReference type="EMBL" id="MLGG01000079">
    <property type="protein sequence ID" value="KAK1447099.1"/>
    <property type="molecule type" value="Genomic_DNA"/>
</dbReference>
<dbReference type="Proteomes" id="UP001239795">
    <property type="component" value="Unassembled WGS sequence"/>
</dbReference>
<proteinExistence type="predicted"/>
<evidence type="ECO:0000313" key="1">
    <source>
        <dbReference type="EMBL" id="KAK1447099.1"/>
    </source>
</evidence>
<comment type="caution">
    <text evidence="1">The sequence shown here is derived from an EMBL/GenBank/DDBJ whole genome shotgun (WGS) entry which is preliminary data.</text>
</comment>
<dbReference type="AlphaFoldDB" id="A0AAI9TW82"/>
<organism evidence="1 2">
    <name type="scientific">Colletotrichum melonis</name>
    <dbReference type="NCBI Taxonomy" id="1209925"/>
    <lineage>
        <taxon>Eukaryota</taxon>
        <taxon>Fungi</taxon>
        <taxon>Dikarya</taxon>
        <taxon>Ascomycota</taxon>
        <taxon>Pezizomycotina</taxon>
        <taxon>Sordariomycetes</taxon>
        <taxon>Hypocreomycetidae</taxon>
        <taxon>Glomerellales</taxon>
        <taxon>Glomerellaceae</taxon>
        <taxon>Colletotrichum</taxon>
        <taxon>Colletotrichum acutatum species complex</taxon>
    </lineage>
</organism>